<keyword evidence="3" id="KW-1185">Reference proteome</keyword>
<keyword evidence="1" id="KW-0732">Signal</keyword>
<dbReference type="Proteomes" id="UP000571950">
    <property type="component" value="Unassembled WGS sequence"/>
</dbReference>
<dbReference type="EMBL" id="JACIDT010000005">
    <property type="protein sequence ID" value="MBB3926020.1"/>
    <property type="molecule type" value="Genomic_DNA"/>
</dbReference>
<accession>A0A7W6BLL5</accession>
<dbReference type="RefSeq" id="WP_188071577.1">
    <property type="nucleotide sequence ID" value="NZ_JACIDT010000005.1"/>
</dbReference>
<evidence type="ECO:0000313" key="3">
    <source>
        <dbReference type="Proteomes" id="UP000571950"/>
    </source>
</evidence>
<feature type="signal peptide" evidence="1">
    <location>
        <begin position="1"/>
        <end position="22"/>
    </location>
</feature>
<dbReference type="NCBIfam" id="TIGR04433">
    <property type="entry name" value="UrcA_uranyl"/>
    <property type="match status" value="1"/>
</dbReference>
<dbReference type="AlphaFoldDB" id="A0A7W6BLL5"/>
<evidence type="ECO:0000256" key="1">
    <source>
        <dbReference type="SAM" id="SignalP"/>
    </source>
</evidence>
<sequence length="99" mass="10160">MPFSLTHGAAAAALAFSPFIMAAGTAQATPFASERAAVSTSGLDLATDSGRAALDARIARAAAEVCGKSVHHLGASATTRAYQCRQEVIAETRSKLLLR</sequence>
<gene>
    <name evidence="2" type="ORF">GGR43_001735</name>
</gene>
<protein>
    <submittedName>
        <fullName evidence="2">UrcA family protein</fullName>
    </submittedName>
</protein>
<organism evidence="2 3">
    <name type="scientific">Sphingobium jiangsuense</name>
    <dbReference type="NCBI Taxonomy" id="870476"/>
    <lineage>
        <taxon>Bacteria</taxon>
        <taxon>Pseudomonadati</taxon>
        <taxon>Pseudomonadota</taxon>
        <taxon>Alphaproteobacteria</taxon>
        <taxon>Sphingomonadales</taxon>
        <taxon>Sphingomonadaceae</taxon>
        <taxon>Sphingobium</taxon>
    </lineage>
</organism>
<evidence type="ECO:0000313" key="2">
    <source>
        <dbReference type="EMBL" id="MBB3926020.1"/>
    </source>
</evidence>
<proteinExistence type="predicted"/>
<comment type="caution">
    <text evidence="2">The sequence shown here is derived from an EMBL/GenBank/DDBJ whole genome shotgun (WGS) entry which is preliminary data.</text>
</comment>
<feature type="chain" id="PRO_5031570220" evidence="1">
    <location>
        <begin position="23"/>
        <end position="99"/>
    </location>
</feature>
<dbReference type="InterPro" id="IPR030972">
    <property type="entry name" value="UrcA_uranyl"/>
</dbReference>
<name>A0A7W6BLL5_9SPHN</name>
<reference evidence="2 3" key="1">
    <citation type="submission" date="2020-08" db="EMBL/GenBank/DDBJ databases">
        <title>Genomic Encyclopedia of Type Strains, Phase IV (KMG-IV): sequencing the most valuable type-strain genomes for metagenomic binning, comparative biology and taxonomic classification.</title>
        <authorList>
            <person name="Goeker M."/>
        </authorList>
    </citation>
    <scope>NUCLEOTIDE SEQUENCE [LARGE SCALE GENOMIC DNA]</scope>
    <source>
        <strain evidence="2 3">DSM 26189</strain>
    </source>
</reference>